<gene>
    <name evidence="2" type="ORF">FGL95_00400</name>
</gene>
<feature type="chain" id="PRO_5032685609" description="SMP-30/Gluconolactonase/LRE-like region domain-containing protein" evidence="1">
    <location>
        <begin position="23"/>
        <end position="297"/>
    </location>
</feature>
<dbReference type="Gene3D" id="2.120.10.30">
    <property type="entry name" value="TolB, C-terminal domain"/>
    <property type="match status" value="1"/>
</dbReference>
<evidence type="ECO:0008006" key="4">
    <source>
        <dbReference type="Google" id="ProtNLM"/>
    </source>
</evidence>
<evidence type="ECO:0000256" key="1">
    <source>
        <dbReference type="SAM" id="SignalP"/>
    </source>
</evidence>
<accession>A0A848K882</accession>
<proteinExistence type="predicted"/>
<evidence type="ECO:0000313" key="2">
    <source>
        <dbReference type="EMBL" id="NMN93494.1"/>
    </source>
</evidence>
<feature type="signal peptide" evidence="1">
    <location>
        <begin position="1"/>
        <end position="22"/>
    </location>
</feature>
<protein>
    <recommendedName>
        <fullName evidence="4">SMP-30/Gluconolactonase/LRE-like region domain-containing protein</fullName>
    </recommendedName>
</protein>
<reference evidence="2 3" key="2">
    <citation type="submission" date="2020-06" db="EMBL/GenBank/DDBJ databases">
        <title>Antribacter stalactiti gen. nov., sp. nov., a new member of the family Nacardiaceae isolated from a cave.</title>
        <authorList>
            <person name="Kim I.S."/>
        </authorList>
    </citation>
    <scope>NUCLEOTIDE SEQUENCE [LARGE SCALE GENOMIC DNA]</scope>
    <source>
        <strain evidence="2 3">YC2-7</strain>
    </source>
</reference>
<dbReference type="SUPFAM" id="SSF101898">
    <property type="entry name" value="NHL repeat"/>
    <property type="match status" value="1"/>
</dbReference>
<dbReference type="EMBL" id="VCQU01000001">
    <property type="protein sequence ID" value="NMN93494.1"/>
    <property type="molecule type" value="Genomic_DNA"/>
</dbReference>
<evidence type="ECO:0000313" key="3">
    <source>
        <dbReference type="Proteomes" id="UP000535543"/>
    </source>
</evidence>
<keyword evidence="1" id="KW-0732">Signal</keyword>
<name>A0A848K882_9NOCA</name>
<keyword evidence="3" id="KW-1185">Reference proteome</keyword>
<dbReference type="InterPro" id="IPR011042">
    <property type="entry name" value="6-blade_b-propeller_TolB-like"/>
</dbReference>
<reference evidence="2 3" key="1">
    <citation type="submission" date="2019-05" db="EMBL/GenBank/DDBJ databases">
        <authorList>
            <person name="Lee S.D."/>
        </authorList>
    </citation>
    <scope>NUCLEOTIDE SEQUENCE [LARGE SCALE GENOMIC DNA]</scope>
    <source>
        <strain evidence="2 3">YC2-7</strain>
    </source>
</reference>
<sequence length="297" mass="31241">MRSNAFAAVVLMASTLALNGCAEDKATSNSQVELPFGLIGESRGIAVDGDGVVYVAAADRPENSSSWTHVTTLAKDAAKPSELVAVPASFTDVVRGGDGTFYGLVYPKVASLEKGALAPTDVPIEFAEDDSFLVDLAVNEDGDVYIASSKRILLVRKGSAKPEPLPFPAIKGRVAIALGPEGDLYVLSQEYKDAKSGDKTPQLWRLAKGASEPTKLDAPDFAGFESFAVGGNGDLYVTGSETTDGGDPEVLVFIPGEKSLTKIPFDGTVNGRHDIAVGPDGDIYVTDDNRVFEVPRN</sequence>
<dbReference type="Proteomes" id="UP000535543">
    <property type="component" value="Unassembled WGS sequence"/>
</dbReference>
<organism evidence="2 3">
    <name type="scientific">Antrihabitans stalactiti</name>
    <dbReference type="NCBI Taxonomy" id="2584121"/>
    <lineage>
        <taxon>Bacteria</taxon>
        <taxon>Bacillati</taxon>
        <taxon>Actinomycetota</taxon>
        <taxon>Actinomycetes</taxon>
        <taxon>Mycobacteriales</taxon>
        <taxon>Nocardiaceae</taxon>
        <taxon>Antrihabitans</taxon>
    </lineage>
</organism>
<dbReference type="RefSeq" id="WP_169584206.1">
    <property type="nucleotide sequence ID" value="NZ_VCQU01000001.1"/>
</dbReference>
<comment type="caution">
    <text evidence="2">The sequence shown here is derived from an EMBL/GenBank/DDBJ whole genome shotgun (WGS) entry which is preliminary data.</text>
</comment>
<dbReference type="AlphaFoldDB" id="A0A848K882"/>